<sequence length="342" mass="38026">MHEAIDWELLARYVSGNCSEVERAAVEAWANADPAHRQLLEELKETWILMGQAHRPVSVEAAWQRVKVQLTAAHDRAPQPIRRRHPWSVRVLAVLAVALGLALLYAELWPSKDTGKAEVETARVFTTQRGQRATIQLVDGTRILLAPESRLEVAAAYGQKARDVALVGEAFFEVASDSAHPFVVHTSRLAVHVLGTAFGVRAYADESQVYVAVRQGKVQVRPDTAPGMLSVLLEAGQLARVVGQGQLQVERPANLEAYVGWTEGRLVFARTPLREVVQVLKRFYDVEIELAEPSLGDRQLTATFEEAPAYQVLQIIAATMKLETVRDARNPRRIVWRPTPDS</sequence>
<dbReference type="Pfam" id="PF04773">
    <property type="entry name" value="FecR"/>
    <property type="match status" value="1"/>
</dbReference>
<keyword evidence="1" id="KW-0472">Membrane</keyword>
<keyword evidence="1" id="KW-0812">Transmembrane</keyword>
<evidence type="ECO:0000259" key="3">
    <source>
        <dbReference type="Pfam" id="PF16220"/>
    </source>
</evidence>
<dbReference type="Gene3D" id="1.10.10.1320">
    <property type="entry name" value="Anti-sigma factor, zinc-finger domain"/>
    <property type="match status" value="1"/>
</dbReference>
<dbReference type="GO" id="GO:0016989">
    <property type="term" value="F:sigma factor antagonist activity"/>
    <property type="evidence" value="ECO:0007669"/>
    <property type="project" value="TreeGrafter"/>
</dbReference>
<dbReference type="InterPro" id="IPR006860">
    <property type="entry name" value="FecR"/>
</dbReference>
<name>A0A7V2AZ38_RHOMR</name>
<keyword evidence="1" id="KW-1133">Transmembrane helix</keyword>
<gene>
    <name evidence="5" type="ORF">ENO59_02160</name>
</gene>
<feature type="domain" description="FecR N-terminal" evidence="3">
    <location>
        <begin position="3"/>
        <end position="43"/>
    </location>
</feature>
<dbReference type="PIRSF" id="PIRSF018266">
    <property type="entry name" value="FecR"/>
    <property type="match status" value="1"/>
</dbReference>
<dbReference type="EMBL" id="DSGB01000003">
    <property type="protein sequence ID" value="HER95312.1"/>
    <property type="molecule type" value="Genomic_DNA"/>
</dbReference>
<evidence type="ECO:0000259" key="4">
    <source>
        <dbReference type="Pfam" id="PF16344"/>
    </source>
</evidence>
<organism evidence="5">
    <name type="scientific">Rhodothermus marinus</name>
    <name type="common">Rhodothermus obamensis</name>
    <dbReference type="NCBI Taxonomy" id="29549"/>
    <lineage>
        <taxon>Bacteria</taxon>
        <taxon>Pseudomonadati</taxon>
        <taxon>Rhodothermota</taxon>
        <taxon>Rhodothermia</taxon>
        <taxon>Rhodothermales</taxon>
        <taxon>Rhodothermaceae</taxon>
        <taxon>Rhodothermus</taxon>
    </lineage>
</organism>
<dbReference type="PANTHER" id="PTHR30273:SF2">
    <property type="entry name" value="PROTEIN FECR"/>
    <property type="match status" value="1"/>
</dbReference>
<dbReference type="Pfam" id="PF16220">
    <property type="entry name" value="DUF4880"/>
    <property type="match status" value="1"/>
</dbReference>
<accession>A0A7V2AZ38</accession>
<feature type="domain" description="Protein FecR C-terminal" evidence="4">
    <location>
        <begin position="265"/>
        <end position="323"/>
    </location>
</feature>
<proteinExistence type="predicted"/>
<dbReference type="Pfam" id="PF16344">
    <property type="entry name" value="FecR_C"/>
    <property type="match status" value="1"/>
</dbReference>
<dbReference type="InterPro" id="IPR012373">
    <property type="entry name" value="Ferrdict_sens_TM"/>
</dbReference>
<dbReference type="InterPro" id="IPR041916">
    <property type="entry name" value="Anti_sigma_zinc_sf"/>
</dbReference>
<dbReference type="Gene3D" id="3.55.50.30">
    <property type="match status" value="1"/>
</dbReference>
<dbReference type="PANTHER" id="PTHR30273">
    <property type="entry name" value="PERIPLASMIC SIGNAL SENSOR AND SIGMA FACTOR ACTIVATOR FECR-RELATED"/>
    <property type="match status" value="1"/>
</dbReference>
<dbReference type="AlphaFoldDB" id="A0A7V2AZ38"/>
<evidence type="ECO:0000256" key="1">
    <source>
        <dbReference type="SAM" id="Phobius"/>
    </source>
</evidence>
<feature type="transmembrane region" description="Helical" evidence="1">
    <location>
        <begin position="87"/>
        <end position="106"/>
    </location>
</feature>
<dbReference type="InterPro" id="IPR032623">
    <property type="entry name" value="FecR_N"/>
</dbReference>
<dbReference type="Gene3D" id="2.60.120.1440">
    <property type="match status" value="1"/>
</dbReference>
<evidence type="ECO:0000313" key="5">
    <source>
        <dbReference type="EMBL" id="HER95312.1"/>
    </source>
</evidence>
<protein>
    <submittedName>
        <fullName evidence="5">DUF4974 domain-containing protein</fullName>
    </submittedName>
</protein>
<reference evidence="5" key="1">
    <citation type="journal article" date="2020" name="mSystems">
        <title>Genome- and Community-Level Interaction Insights into Carbon Utilization and Element Cycling Functions of Hydrothermarchaeota in Hydrothermal Sediment.</title>
        <authorList>
            <person name="Zhou Z."/>
            <person name="Liu Y."/>
            <person name="Xu W."/>
            <person name="Pan J."/>
            <person name="Luo Z.H."/>
            <person name="Li M."/>
        </authorList>
    </citation>
    <scope>NUCLEOTIDE SEQUENCE [LARGE SCALE GENOMIC DNA]</scope>
    <source>
        <strain evidence="5">SpSt-143</strain>
    </source>
</reference>
<feature type="domain" description="FecR protein" evidence="2">
    <location>
        <begin position="125"/>
        <end position="219"/>
    </location>
</feature>
<evidence type="ECO:0000259" key="2">
    <source>
        <dbReference type="Pfam" id="PF04773"/>
    </source>
</evidence>
<comment type="caution">
    <text evidence="5">The sequence shown here is derived from an EMBL/GenBank/DDBJ whole genome shotgun (WGS) entry which is preliminary data.</text>
</comment>
<dbReference type="InterPro" id="IPR032508">
    <property type="entry name" value="FecR_C"/>
</dbReference>